<gene>
    <name evidence="1" type="ORF">PBC1_004</name>
</gene>
<dbReference type="RefSeq" id="YP_006383457.1">
    <property type="nucleotide sequence ID" value="NC_017976.1"/>
</dbReference>
<protein>
    <submittedName>
        <fullName evidence="1">Uncharacterized protein</fullName>
    </submittedName>
</protein>
<dbReference type="GeneID" id="12980151"/>
<organism evidence="1 2">
    <name type="scientific">Bacillus phage PBC1</name>
    <dbReference type="NCBI Taxonomy" id="1161901"/>
    <lineage>
        <taxon>Viruses</taxon>
        <taxon>Duplodnaviria</taxon>
        <taxon>Heunggongvirae</taxon>
        <taxon>Uroviricota</taxon>
        <taxon>Caudoviricetes</taxon>
        <taxon>Gutmannvirinae</taxon>
        <taxon>Pebcunavirus</taxon>
        <taxon>Pebcunavirus PBC1</taxon>
    </lineage>
</organism>
<keyword evidence="2" id="KW-1185">Reference proteome</keyword>
<accession>I1TLD8</accession>
<dbReference type="EMBL" id="JQ619704">
    <property type="protein sequence ID" value="AFE86240.1"/>
    <property type="molecule type" value="Genomic_DNA"/>
</dbReference>
<dbReference type="Proteomes" id="UP000002873">
    <property type="component" value="Segment"/>
</dbReference>
<reference evidence="1 2" key="1">
    <citation type="journal article" date="2012" name="J. Virol.">
        <title>Complete Genome Sequence of Bacillus cereus Bacteriophage PBC1.</title>
        <authorList>
            <person name="Kong M."/>
            <person name="Kim M."/>
            <person name="Ryu S."/>
        </authorList>
    </citation>
    <scope>NUCLEOTIDE SEQUENCE [LARGE SCALE GENOMIC DNA]</scope>
</reference>
<sequence>MHEKWIVRANRMYVVEHKLADLYNKSDRLRLSSEKDYAQEFHTKGAALHVAIMIGGVVERV</sequence>
<evidence type="ECO:0000313" key="2">
    <source>
        <dbReference type="Proteomes" id="UP000002873"/>
    </source>
</evidence>
<proteinExistence type="predicted"/>
<dbReference type="KEGG" id="vg:12980151"/>
<evidence type="ECO:0000313" key="1">
    <source>
        <dbReference type="EMBL" id="AFE86240.1"/>
    </source>
</evidence>
<name>I1TLD8_9CAUD</name>